<dbReference type="EMBL" id="MK301608">
    <property type="protein sequence ID" value="AZU99665.1"/>
    <property type="molecule type" value="Genomic_DNA"/>
</dbReference>
<evidence type="ECO:0000313" key="2">
    <source>
        <dbReference type="Proteomes" id="UP000290131"/>
    </source>
</evidence>
<organism evidence="1">
    <name type="scientific">Vibrio virus vB_VspP_SBP1</name>
    <dbReference type="NCBI Taxonomy" id="2500581"/>
    <lineage>
        <taxon>Viruses</taxon>
        <taxon>Duplodnaviria</taxon>
        <taxon>Heunggongvirae</taxon>
        <taxon>Uroviricota</taxon>
        <taxon>Caudoviricetes</taxon>
        <taxon>Schitoviridae</taxon>
        <taxon>Electravirus</taxon>
        <taxon>Electravirus Sbp1</taxon>
    </lineage>
</organism>
<protein>
    <submittedName>
        <fullName evidence="1">Uncharacterized protein</fullName>
    </submittedName>
</protein>
<accession>A0A3T0IIL2</accession>
<reference evidence="1" key="1">
    <citation type="submission" date="2018-12" db="EMBL/GenBank/DDBJ databases">
        <title>Characterization of a N4-like bacteriophage infecting a coral-derived Vibrio strain.</title>
        <authorList>
            <person name="Huang S."/>
        </authorList>
    </citation>
    <scope>NUCLEOTIDE SEQUENCE [LARGE SCALE GENOMIC DNA]</scope>
</reference>
<gene>
    <name evidence="1" type="ORF">SBP1_gp073</name>
</gene>
<keyword evidence="2" id="KW-1185">Reference proteome</keyword>
<dbReference type="Proteomes" id="UP000290131">
    <property type="component" value="Segment"/>
</dbReference>
<proteinExistence type="predicted"/>
<name>A0A3T0IIL2_9CAUD</name>
<evidence type="ECO:0000313" key="1">
    <source>
        <dbReference type="EMBL" id="AZU99665.1"/>
    </source>
</evidence>
<sequence>MPLIKSDYKFRILFKYEHGYNYLMEDKAYLIFGVIKYQGVKLFMRRPKEIRIDPNYPISVDEEARDLFKQMSFACHPRGTVAYGIDKKDLAKVLINMPGWATGNGNQFRPQRMKWESEHGWRKFDSTT</sequence>